<comment type="caution">
    <text evidence="1">The sequence shown here is derived from an EMBL/GenBank/DDBJ whole genome shotgun (WGS) entry which is preliminary data.</text>
</comment>
<reference evidence="1" key="1">
    <citation type="submission" date="2023-06" db="EMBL/GenBank/DDBJ databases">
        <authorList>
            <person name="Kurt Z."/>
        </authorList>
    </citation>
    <scope>NUCLEOTIDE SEQUENCE</scope>
</reference>
<organism evidence="1">
    <name type="scientific">Hexamita inflata</name>
    <dbReference type="NCBI Taxonomy" id="28002"/>
    <lineage>
        <taxon>Eukaryota</taxon>
        <taxon>Metamonada</taxon>
        <taxon>Diplomonadida</taxon>
        <taxon>Hexamitidae</taxon>
        <taxon>Hexamitinae</taxon>
        <taxon>Hexamita</taxon>
    </lineage>
</organism>
<name>A0AA86UFW2_9EUKA</name>
<dbReference type="EMBL" id="CATOUU010000877">
    <property type="protein sequence ID" value="CAI9956560.1"/>
    <property type="molecule type" value="Genomic_DNA"/>
</dbReference>
<proteinExistence type="predicted"/>
<reference evidence="2 3" key="2">
    <citation type="submission" date="2024-07" db="EMBL/GenBank/DDBJ databases">
        <authorList>
            <person name="Akdeniz Z."/>
        </authorList>
    </citation>
    <scope>NUCLEOTIDE SEQUENCE [LARGE SCALE GENOMIC DNA]</scope>
</reference>
<dbReference type="Proteomes" id="UP001642409">
    <property type="component" value="Unassembled WGS sequence"/>
</dbReference>
<protein>
    <submittedName>
        <fullName evidence="2">Hypothetical_protein</fullName>
    </submittedName>
</protein>
<evidence type="ECO:0000313" key="1">
    <source>
        <dbReference type="EMBL" id="CAI9956560.1"/>
    </source>
</evidence>
<accession>A0AA86UFW2</accession>
<dbReference type="EMBL" id="CAXDID020000500">
    <property type="protein sequence ID" value="CAL6097613.1"/>
    <property type="molecule type" value="Genomic_DNA"/>
</dbReference>
<keyword evidence="3" id="KW-1185">Reference proteome</keyword>
<evidence type="ECO:0000313" key="3">
    <source>
        <dbReference type="Proteomes" id="UP001642409"/>
    </source>
</evidence>
<evidence type="ECO:0000313" key="2">
    <source>
        <dbReference type="EMBL" id="CAL6097613.1"/>
    </source>
</evidence>
<sequence length="124" mass="14452">MQPNIPVKYQLRVPVILQSIMNSPKVSFERASVDYFTKLSLSQELNNSELTNTQTTQNKSFDSYLSQNFTHQLTINLKNKTAKVQQLEFRIQQLEGTNQINANNLQILIQNQKFILQQIKAFYE</sequence>
<dbReference type="AlphaFoldDB" id="A0AA86UFW2"/>
<gene>
    <name evidence="1" type="ORF">HINF_LOCUS44205</name>
    <name evidence="2" type="ORF">HINF_LOCUS69163</name>
</gene>